<dbReference type="GO" id="GO:0009247">
    <property type="term" value="P:glycolipid biosynthetic process"/>
    <property type="evidence" value="ECO:0007669"/>
    <property type="project" value="InterPro"/>
</dbReference>
<evidence type="ECO:0000256" key="2">
    <source>
        <dbReference type="ARBA" id="ARBA00008124"/>
    </source>
</evidence>
<evidence type="ECO:0000256" key="7">
    <source>
        <dbReference type="ARBA" id="ARBA00023034"/>
    </source>
</evidence>
<dbReference type="InterPro" id="IPR027417">
    <property type="entry name" value="P-loop_NTPase"/>
</dbReference>
<dbReference type="InterPro" id="IPR009729">
    <property type="entry name" value="Gal-3-0_sulfotransfrase"/>
</dbReference>
<gene>
    <name evidence="10" type="ORF">DSTB1V02_LOCUS7356</name>
</gene>
<evidence type="ECO:0000256" key="4">
    <source>
        <dbReference type="ARBA" id="ARBA00022692"/>
    </source>
</evidence>
<dbReference type="Gene3D" id="3.40.50.300">
    <property type="entry name" value="P-loop containing nucleotide triphosphate hydrolases"/>
    <property type="match status" value="1"/>
</dbReference>
<keyword evidence="9" id="KW-0325">Glycoprotein</keyword>
<evidence type="ECO:0000313" key="11">
    <source>
        <dbReference type="Proteomes" id="UP000677054"/>
    </source>
</evidence>
<evidence type="ECO:0000313" key="10">
    <source>
        <dbReference type="EMBL" id="CAD7247525.1"/>
    </source>
</evidence>
<keyword evidence="11" id="KW-1185">Reference proteome</keyword>
<name>A0A7R9A4N5_9CRUS</name>
<proteinExistence type="inferred from homology"/>
<keyword evidence="3" id="KW-0808">Transferase</keyword>
<evidence type="ECO:0000256" key="5">
    <source>
        <dbReference type="ARBA" id="ARBA00022968"/>
    </source>
</evidence>
<dbReference type="Pfam" id="PF06990">
    <property type="entry name" value="Gal-3-0_sulfotr"/>
    <property type="match status" value="1"/>
</dbReference>
<keyword evidence="8" id="KW-0472">Membrane</keyword>
<reference evidence="10" key="1">
    <citation type="submission" date="2020-11" db="EMBL/GenBank/DDBJ databases">
        <authorList>
            <person name="Tran Van P."/>
        </authorList>
    </citation>
    <scope>NUCLEOTIDE SEQUENCE</scope>
</reference>
<dbReference type="AlphaFoldDB" id="A0A7R9A4N5"/>
<dbReference type="Proteomes" id="UP000677054">
    <property type="component" value="Unassembled WGS sequence"/>
</dbReference>
<evidence type="ECO:0000256" key="6">
    <source>
        <dbReference type="ARBA" id="ARBA00022989"/>
    </source>
</evidence>
<evidence type="ECO:0000256" key="3">
    <source>
        <dbReference type="ARBA" id="ARBA00022679"/>
    </source>
</evidence>
<keyword evidence="4" id="KW-0812">Transmembrane</keyword>
<keyword evidence="5" id="KW-0735">Signal-anchor</keyword>
<evidence type="ECO:0000256" key="9">
    <source>
        <dbReference type="ARBA" id="ARBA00023180"/>
    </source>
</evidence>
<comment type="similarity">
    <text evidence="2">Belongs to the galactose-3-O-sulfotransferase family.</text>
</comment>
<protein>
    <submittedName>
        <fullName evidence="10">Uncharacterized protein</fullName>
    </submittedName>
</protein>
<dbReference type="GO" id="GO:0000139">
    <property type="term" value="C:Golgi membrane"/>
    <property type="evidence" value="ECO:0007669"/>
    <property type="project" value="UniProtKB-SubCell"/>
</dbReference>
<dbReference type="OrthoDB" id="514299at2759"/>
<keyword evidence="7" id="KW-0333">Golgi apparatus</keyword>
<dbReference type="EMBL" id="CAJPEV010001482">
    <property type="protein sequence ID" value="CAG0892900.1"/>
    <property type="molecule type" value="Genomic_DNA"/>
</dbReference>
<evidence type="ECO:0000256" key="8">
    <source>
        <dbReference type="ARBA" id="ARBA00023136"/>
    </source>
</evidence>
<dbReference type="EMBL" id="LR900999">
    <property type="protein sequence ID" value="CAD7247525.1"/>
    <property type="molecule type" value="Genomic_DNA"/>
</dbReference>
<sequence length="224" mass="25962">MQSKSFEEFLEAPVEEMRNRSTRTASFPRIGRNQMSFDLGLDERDFEDEDKVEAFVEGIREAFPLVLIVEDLEESLVLLRHRLCCSLEDVVHFSRNVRSERKPLKPDERRKLAELNAADEALYEAFSTDLRRKVLAFGEGRMADEKLALRCLSEAWARECRVRSVSQGEIPPAVRLWKNSANLVAPRHEWSREACSLMAFNSVAFLKTLRARQLERTLPLMVLY</sequence>
<organism evidence="10">
    <name type="scientific">Darwinula stevensoni</name>
    <dbReference type="NCBI Taxonomy" id="69355"/>
    <lineage>
        <taxon>Eukaryota</taxon>
        <taxon>Metazoa</taxon>
        <taxon>Ecdysozoa</taxon>
        <taxon>Arthropoda</taxon>
        <taxon>Crustacea</taxon>
        <taxon>Oligostraca</taxon>
        <taxon>Ostracoda</taxon>
        <taxon>Podocopa</taxon>
        <taxon>Podocopida</taxon>
        <taxon>Darwinulocopina</taxon>
        <taxon>Darwinuloidea</taxon>
        <taxon>Darwinulidae</taxon>
        <taxon>Darwinula</taxon>
    </lineage>
</organism>
<dbReference type="PANTHER" id="PTHR14647">
    <property type="entry name" value="GALACTOSE-3-O-SULFOTRANSFERASE"/>
    <property type="match status" value="1"/>
</dbReference>
<keyword evidence="6" id="KW-1133">Transmembrane helix</keyword>
<comment type="subcellular location">
    <subcellularLocation>
        <location evidence="1">Golgi apparatus membrane</location>
        <topology evidence="1">Single-pass type II membrane protein</topology>
    </subcellularLocation>
</comment>
<evidence type="ECO:0000256" key="1">
    <source>
        <dbReference type="ARBA" id="ARBA00004323"/>
    </source>
</evidence>
<accession>A0A7R9A4N5</accession>
<dbReference type="PANTHER" id="PTHR14647:SF87">
    <property type="entry name" value="PUTATIVE-RELATED"/>
    <property type="match status" value="1"/>
</dbReference>
<dbReference type="GO" id="GO:0001733">
    <property type="term" value="F:galactosylceramide sulfotransferase activity"/>
    <property type="evidence" value="ECO:0007669"/>
    <property type="project" value="InterPro"/>
</dbReference>